<dbReference type="SUPFAM" id="SSF48452">
    <property type="entry name" value="TPR-like"/>
    <property type="match status" value="2"/>
</dbReference>
<dbReference type="Gene3D" id="3.40.50.300">
    <property type="entry name" value="P-loop containing nucleotide triphosphate hydrolases"/>
    <property type="match status" value="1"/>
</dbReference>
<comment type="caution">
    <text evidence="2">The sequence shown here is derived from an EMBL/GenBank/DDBJ whole genome shotgun (WGS) entry which is preliminary data.</text>
</comment>
<dbReference type="InterPro" id="IPR058852">
    <property type="entry name" value="HTH_77"/>
</dbReference>
<dbReference type="Pfam" id="PF13401">
    <property type="entry name" value="AAA_22"/>
    <property type="match status" value="1"/>
</dbReference>
<dbReference type="InterPro" id="IPR027417">
    <property type="entry name" value="P-loop_NTPase"/>
</dbReference>
<evidence type="ECO:0000313" key="3">
    <source>
        <dbReference type="Proteomes" id="UP001144280"/>
    </source>
</evidence>
<dbReference type="Pfam" id="PF03704">
    <property type="entry name" value="BTAD"/>
    <property type="match status" value="1"/>
</dbReference>
<dbReference type="Gene3D" id="1.25.40.10">
    <property type="entry name" value="Tetratricopeptide repeat domain"/>
    <property type="match status" value="2"/>
</dbReference>
<accession>A0ABQ5QZD7</accession>
<dbReference type="SMART" id="SM00028">
    <property type="entry name" value="TPR"/>
    <property type="match status" value="4"/>
</dbReference>
<name>A0ABQ5QZD7_9ACTN</name>
<dbReference type="Gene3D" id="1.10.10.10">
    <property type="entry name" value="Winged helix-like DNA-binding domain superfamily/Winged helix DNA-binding domain"/>
    <property type="match status" value="2"/>
</dbReference>
<dbReference type="EMBL" id="BSDI01000023">
    <property type="protein sequence ID" value="GLH99382.1"/>
    <property type="molecule type" value="Genomic_DNA"/>
</dbReference>
<evidence type="ECO:0000259" key="1">
    <source>
        <dbReference type="SMART" id="SM01043"/>
    </source>
</evidence>
<gene>
    <name evidence="2" type="ORF">Pa4123_46580</name>
</gene>
<dbReference type="PANTHER" id="PTHR47691:SF3">
    <property type="entry name" value="HTH-TYPE TRANSCRIPTIONAL REGULATOR RV0890C-RELATED"/>
    <property type="match status" value="1"/>
</dbReference>
<protein>
    <recommendedName>
        <fullName evidence="1">Bacterial transcriptional activator domain-containing protein</fullName>
    </recommendedName>
</protein>
<dbReference type="Proteomes" id="UP001144280">
    <property type="component" value="Unassembled WGS sequence"/>
</dbReference>
<feature type="domain" description="Bacterial transcriptional activator" evidence="1">
    <location>
        <begin position="859"/>
        <end position="997"/>
    </location>
</feature>
<organism evidence="2 3">
    <name type="scientific">Phytohabitans aurantiacus</name>
    <dbReference type="NCBI Taxonomy" id="3016789"/>
    <lineage>
        <taxon>Bacteria</taxon>
        <taxon>Bacillati</taxon>
        <taxon>Actinomycetota</taxon>
        <taxon>Actinomycetes</taxon>
        <taxon>Micromonosporales</taxon>
        <taxon>Micromonosporaceae</taxon>
    </lineage>
</organism>
<dbReference type="Pfam" id="PF25872">
    <property type="entry name" value="HTH_77"/>
    <property type="match status" value="1"/>
</dbReference>
<dbReference type="InterPro" id="IPR019734">
    <property type="entry name" value="TPR_rpt"/>
</dbReference>
<dbReference type="PANTHER" id="PTHR47691">
    <property type="entry name" value="REGULATOR-RELATED"/>
    <property type="match status" value="1"/>
</dbReference>
<evidence type="ECO:0000313" key="2">
    <source>
        <dbReference type="EMBL" id="GLH99382.1"/>
    </source>
</evidence>
<sequence length="999" mass="108468">MSPVLQAVRRPSEREGDAVGLGAAVPLTRFVGRVNEVAALTRRLDEARLVTLTGPGGGGKTRLAHAVCDRLRASQPQLSWVELAELDDPALLAQTVATAVGVTDALKLAPDRALVRHFHERAALLVLDNCEHLIDAVAGLVGRLLRACPQLRVLATSREPLAVAGETTWAVGGLSLPTAGAAVSASDLAGSEAVQLFVDRARLVHPTFDVTDRNAGTIAQLCRWLDGMPLALELAAARLRVLPLRQVVDRLDDAFSLLVAGMRDASPRHQTMRATLNWSYDLLSPPERELFATLSVFRGGFTAEAAEAVAAPAGRDQAFGDQVFGVLARLVEKSLVQVHSEGDERYRLLDVVRQYAEQRLGPGGPDAARRHAAWYLQVAERADAQLATDDQALWLDRLYRDQDNLRAALAWARRHDPPLGVRLAAALGRYCRVRGNYAEGREWLQAAVAAVDSGTPPAVHAKVLLGLGMLEFLLCEYDRAAARLRQALDLYDPAEEPRVVASALHVLGSIAREQGRYAAARARHEECLATWRRLDDPAGIARSLKSLGFTAWLEADYPRAHQLTSEALRRFRDLGDGEGIVGALVDLGAITYRQGDHAAARLLLRESLERSERLGSREGTAWSMEHLGLLAAAGADHPTAVRLLRGSLIAHYELGDRCRTASVLEELAGELALGPDARTAARLFAAATELRTAIGSPVPPCDRDEHERRRRAIEAAAGPSEVESAVVAVRAMPFDQAVAEAVAAADNLLRAPARVAPAAPSGLRVTALGRARVEVAGRVVGAEDWTYGKPRELFYYLLTRPGATKAEVGLALWPDASAKELRNSFHTGMKHLRRALGGQRWVRFVDGGYLIDRAQGVWYDVDEYERAAEQGLATGTIAALDAAASRYPGDFLTDVVVGGWADAPRERLRRRHEQVMLTLGHRQGQDRRYADAAETFARLVAHDPFLEAAHRGLMRCHIALGNRARAIRQYQDLVELLGTGIGTTPGPETTALYARLRGE</sequence>
<dbReference type="Pfam" id="PF13424">
    <property type="entry name" value="TPR_12"/>
    <property type="match status" value="2"/>
</dbReference>
<dbReference type="InterPro" id="IPR049945">
    <property type="entry name" value="AAA_22"/>
</dbReference>
<dbReference type="InterPro" id="IPR011990">
    <property type="entry name" value="TPR-like_helical_dom_sf"/>
</dbReference>
<dbReference type="RefSeq" id="WP_281898997.1">
    <property type="nucleotide sequence ID" value="NZ_BSDI01000023.1"/>
</dbReference>
<dbReference type="SMART" id="SM01043">
    <property type="entry name" value="BTAD"/>
    <property type="match status" value="1"/>
</dbReference>
<dbReference type="SUPFAM" id="SSF52540">
    <property type="entry name" value="P-loop containing nucleoside triphosphate hydrolases"/>
    <property type="match status" value="1"/>
</dbReference>
<keyword evidence="3" id="KW-1185">Reference proteome</keyword>
<proteinExistence type="predicted"/>
<dbReference type="InterPro" id="IPR005158">
    <property type="entry name" value="BTAD"/>
</dbReference>
<reference evidence="2" key="1">
    <citation type="submission" date="2022-12" db="EMBL/GenBank/DDBJ databases">
        <title>New Phytohabitans aurantiacus sp. RD004123 nov., an actinomycete isolated from soil.</title>
        <authorList>
            <person name="Triningsih D.W."/>
            <person name="Harunari E."/>
            <person name="Igarashi Y."/>
        </authorList>
    </citation>
    <scope>NUCLEOTIDE SEQUENCE</scope>
    <source>
        <strain evidence="2">RD004123</strain>
    </source>
</reference>
<dbReference type="InterPro" id="IPR036388">
    <property type="entry name" value="WH-like_DNA-bd_sf"/>
</dbReference>